<proteinExistence type="predicted"/>
<evidence type="ECO:0000313" key="2">
    <source>
        <dbReference type="Proteomes" id="UP000821865"/>
    </source>
</evidence>
<sequence>MGGVDLLDSLISLYRPYLRSKRYYFRVFLNVVDLTAVNVWLLYKRNAMTNPDEHTGKLLPLAEFKMDLATSLCKAGKKQLKRRGRPSNGSVEQGIEMKKKKGTVSTYSYSGCQAR</sequence>
<comment type="caution">
    <text evidence="1">The sequence shown here is derived from an EMBL/GenBank/DDBJ whole genome shotgun (WGS) entry which is preliminary data.</text>
</comment>
<organism evidence="1 2">
    <name type="scientific">Dermacentor silvarum</name>
    <name type="common">Tick</name>
    <dbReference type="NCBI Taxonomy" id="543639"/>
    <lineage>
        <taxon>Eukaryota</taxon>
        <taxon>Metazoa</taxon>
        <taxon>Ecdysozoa</taxon>
        <taxon>Arthropoda</taxon>
        <taxon>Chelicerata</taxon>
        <taxon>Arachnida</taxon>
        <taxon>Acari</taxon>
        <taxon>Parasitiformes</taxon>
        <taxon>Ixodida</taxon>
        <taxon>Ixodoidea</taxon>
        <taxon>Ixodidae</taxon>
        <taxon>Rhipicephalinae</taxon>
        <taxon>Dermacentor</taxon>
    </lineage>
</organism>
<keyword evidence="2" id="KW-1185">Reference proteome</keyword>
<evidence type="ECO:0000313" key="1">
    <source>
        <dbReference type="EMBL" id="KAH7958866.1"/>
    </source>
</evidence>
<name>A0ACB8D3D0_DERSI</name>
<reference evidence="1" key="1">
    <citation type="submission" date="2020-05" db="EMBL/GenBank/DDBJ databases">
        <title>Large-scale comparative analyses of tick genomes elucidate their genetic diversity and vector capacities.</title>
        <authorList>
            <person name="Jia N."/>
            <person name="Wang J."/>
            <person name="Shi W."/>
            <person name="Du L."/>
            <person name="Sun Y."/>
            <person name="Zhan W."/>
            <person name="Jiang J."/>
            <person name="Wang Q."/>
            <person name="Zhang B."/>
            <person name="Ji P."/>
            <person name="Sakyi L.B."/>
            <person name="Cui X."/>
            <person name="Yuan T."/>
            <person name="Jiang B."/>
            <person name="Yang W."/>
            <person name="Lam T.T.-Y."/>
            <person name="Chang Q."/>
            <person name="Ding S."/>
            <person name="Wang X."/>
            <person name="Zhu J."/>
            <person name="Ruan X."/>
            <person name="Zhao L."/>
            <person name="Wei J."/>
            <person name="Que T."/>
            <person name="Du C."/>
            <person name="Cheng J."/>
            <person name="Dai P."/>
            <person name="Han X."/>
            <person name="Huang E."/>
            <person name="Gao Y."/>
            <person name="Liu J."/>
            <person name="Shao H."/>
            <person name="Ye R."/>
            <person name="Li L."/>
            <person name="Wei W."/>
            <person name="Wang X."/>
            <person name="Wang C."/>
            <person name="Yang T."/>
            <person name="Huo Q."/>
            <person name="Li W."/>
            <person name="Guo W."/>
            <person name="Chen H."/>
            <person name="Zhou L."/>
            <person name="Ni X."/>
            <person name="Tian J."/>
            <person name="Zhou Y."/>
            <person name="Sheng Y."/>
            <person name="Liu T."/>
            <person name="Pan Y."/>
            <person name="Xia L."/>
            <person name="Li J."/>
            <person name="Zhao F."/>
            <person name="Cao W."/>
        </authorList>
    </citation>
    <scope>NUCLEOTIDE SEQUENCE</scope>
    <source>
        <strain evidence="1">Dsil-2018</strain>
    </source>
</reference>
<accession>A0ACB8D3D0</accession>
<dbReference type="Proteomes" id="UP000821865">
    <property type="component" value="Chromosome 3"/>
</dbReference>
<gene>
    <name evidence="1" type="ORF">HPB49_006089</name>
</gene>
<protein>
    <submittedName>
        <fullName evidence="1">Uncharacterized protein</fullName>
    </submittedName>
</protein>
<dbReference type="EMBL" id="CM023472">
    <property type="protein sequence ID" value="KAH7958866.1"/>
    <property type="molecule type" value="Genomic_DNA"/>
</dbReference>